<name>A0A3S5AHL2_9PLAT</name>
<gene>
    <name evidence="2" type="ORF">PXEA_LOCUS10142</name>
</gene>
<dbReference type="AlphaFoldDB" id="A0A3S5AHL2"/>
<feature type="region of interest" description="Disordered" evidence="1">
    <location>
        <begin position="70"/>
        <end position="98"/>
    </location>
</feature>
<protein>
    <submittedName>
        <fullName evidence="2">Uncharacterized protein</fullName>
    </submittedName>
</protein>
<dbReference type="EMBL" id="CAAALY010029555">
    <property type="protein sequence ID" value="VEL16702.1"/>
    <property type="molecule type" value="Genomic_DNA"/>
</dbReference>
<keyword evidence="3" id="KW-1185">Reference proteome</keyword>
<organism evidence="2 3">
    <name type="scientific">Protopolystoma xenopodis</name>
    <dbReference type="NCBI Taxonomy" id="117903"/>
    <lineage>
        <taxon>Eukaryota</taxon>
        <taxon>Metazoa</taxon>
        <taxon>Spiralia</taxon>
        <taxon>Lophotrochozoa</taxon>
        <taxon>Platyhelminthes</taxon>
        <taxon>Monogenea</taxon>
        <taxon>Polyopisthocotylea</taxon>
        <taxon>Polystomatidea</taxon>
        <taxon>Polystomatidae</taxon>
        <taxon>Protopolystoma</taxon>
    </lineage>
</organism>
<evidence type="ECO:0000313" key="3">
    <source>
        <dbReference type="Proteomes" id="UP000784294"/>
    </source>
</evidence>
<accession>A0A3S5AHL2</accession>
<sequence>MTAGEFLAPDDFSQMISLDNGLTQAAQPTGFSRCSPVLRLADLSAAEVTRQTEKPRVWLEMADIVKRDLERESVSDDEPEPGWRTSAFRHGPHLLSPADNIVQGANMKKTPQRTLTRGVIGCHRDREVQQTGSRYQL</sequence>
<reference evidence="2" key="1">
    <citation type="submission" date="2018-11" db="EMBL/GenBank/DDBJ databases">
        <authorList>
            <consortium name="Pathogen Informatics"/>
        </authorList>
    </citation>
    <scope>NUCLEOTIDE SEQUENCE</scope>
</reference>
<proteinExistence type="predicted"/>
<evidence type="ECO:0000256" key="1">
    <source>
        <dbReference type="SAM" id="MobiDB-lite"/>
    </source>
</evidence>
<comment type="caution">
    <text evidence="2">The sequence shown here is derived from an EMBL/GenBank/DDBJ whole genome shotgun (WGS) entry which is preliminary data.</text>
</comment>
<evidence type="ECO:0000313" key="2">
    <source>
        <dbReference type="EMBL" id="VEL16702.1"/>
    </source>
</evidence>
<dbReference type="Proteomes" id="UP000784294">
    <property type="component" value="Unassembled WGS sequence"/>
</dbReference>